<evidence type="ECO:0000313" key="2">
    <source>
        <dbReference type="Proteomes" id="UP000285112"/>
    </source>
</evidence>
<sequence>MIVFEGPNLKSEFLRFLEDLGLRCRPAVDKIARSVTSIIFLEDFMEALKRSQIDIAIEYAYICMVGESPVDVGYS</sequence>
<gene>
    <name evidence="1" type="ORF">D5S19_20715</name>
</gene>
<dbReference type="AlphaFoldDB" id="A0A419I0H5"/>
<dbReference type="Proteomes" id="UP000285112">
    <property type="component" value="Unassembled WGS sequence"/>
</dbReference>
<proteinExistence type="predicted"/>
<organism evidence="1 2">
    <name type="scientific">Amycolatopsis panacis</name>
    <dbReference type="NCBI Taxonomy" id="2340917"/>
    <lineage>
        <taxon>Bacteria</taxon>
        <taxon>Bacillati</taxon>
        <taxon>Actinomycetota</taxon>
        <taxon>Actinomycetes</taxon>
        <taxon>Pseudonocardiales</taxon>
        <taxon>Pseudonocardiaceae</taxon>
        <taxon>Amycolatopsis</taxon>
    </lineage>
</organism>
<name>A0A419I0H5_9PSEU</name>
<reference evidence="1 2" key="1">
    <citation type="submission" date="2018-09" db="EMBL/GenBank/DDBJ databases">
        <title>YIM PH 21725 draft genome.</title>
        <authorList>
            <person name="Miao C."/>
        </authorList>
    </citation>
    <scope>NUCLEOTIDE SEQUENCE [LARGE SCALE GENOMIC DNA]</scope>
    <source>
        <strain evidence="2">YIM PH21725</strain>
    </source>
</reference>
<protein>
    <submittedName>
        <fullName evidence="1">Uncharacterized protein</fullName>
    </submittedName>
</protein>
<comment type="caution">
    <text evidence="1">The sequence shown here is derived from an EMBL/GenBank/DDBJ whole genome shotgun (WGS) entry which is preliminary data.</text>
</comment>
<accession>A0A419I0H5</accession>
<keyword evidence="2" id="KW-1185">Reference proteome</keyword>
<evidence type="ECO:0000313" key="1">
    <source>
        <dbReference type="EMBL" id="RJQ83092.1"/>
    </source>
</evidence>
<dbReference type="EMBL" id="QZFV01000098">
    <property type="protein sequence ID" value="RJQ83092.1"/>
    <property type="molecule type" value="Genomic_DNA"/>
</dbReference>